<evidence type="ECO:0000256" key="4">
    <source>
        <dbReference type="ARBA" id="ARBA00022737"/>
    </source>
</evidence>
<dbReference type="GO" id="GO:0000122">
    <property type="term" value="P:negative regulation of transcription by RNA polymerase II"/>
    <property type="evidence" value="ECO:0007669"/>
    <property type="project" value="TreeGrafter"/>
</dbReference>
<evidence type="ECO:0000256" key="1">
    <source>
        <dbReference type="ARBA" id="ARBA00004123"/>
    </source>
</evidence>
<keyword evidence="6" id="KW-0862">Zinc</keyword>
<evidence type="ECO:0000256" key="11">
    <source>
        <dbReference type="SAM" id="MobiDB-lite"/>
    </source>
</evidence>
<dbReference type="Gene3D" id="3.30.1370.50">
    <property type="entry name" value="R3H-like domain"/>
    <property type="match status" value="1"/>
</dbReference>
<dbReference type="CTD" id="34888"/>
<feature type="domain" description="RING-type" evidence="13">
    <location>
        <begin position="419"/>
        <end position="466"/>
    </location>
</feature>
<dbReference type="RefSeq" id="XP_026285934.1">
    <property type="nucleotide sequence ID" value="XM_026430149.2"/>
</dbReference>
<feature type="domain" description="R3H" evidence="14">
    <location>
        <begin position="1050"/>
        <end position="1115"/>
    </location>
</feature>
<dbReference type="PANTHER" id="PTHR12360:SF12">
    <property type="entry name" value="TRANSCRIPTIONAL REPRESSOR NF-X1"/>
    <property type="match status" value="1"/>
</dbReference>
<dbReference type="GO" id="GO:0005634">
    <property type="term" value="C:nucleus"/>
    <property type="evidence" value="ECO:0007669"/>
    <property type="project" value="UniProtKB-SubCell"/>
</dbReference>
<dbReference type="PROSITE" id="PS50089">
    <property type="entry name" value="ZF_RING_2"/>
    <property type="match status" value="1"/>
</dbReference>
<evidence type="ECO:0000256" key="9">
    <source>
        <dbReference type="ARBA" id="ARBA00023242"/>
    </source>
</evidence>
<dbReference type="InterPro" id="IPR034078">
    <property type="entry name" value="NFX1_fam"/>
</dbReference>
<evidence type="ECO:0000313" key="15">
    <source>
        <dbReference type="Proteomes" id="UP000504606"/>
    </source>
</evidence>
<dbReference type="Pfam" id="PF01424">
    <property type="entry name" value="R3H"/>
    <property type="match status" value="1"/>
</dbReference>
<evidence type="ECO:0000313" key="16">
    <source>
        <dbReference type="RefSeq" id="XP_026285934.1"/>
    </source>
</evidence>
<evidence type="ECO:0000259" key="14">
    <source>
        <dbReference type="PROSITE" id="PS51061"/>
    </source>
</evidence>
<feature type="compositionally biased region" description="Polar residues" evidence="11">
    <location>
        <begin position="67"/>
        <end position="79"/>
    </location>
</feature>
<dbReference type="CDD" id="cd06008">
    <property type="entry name" value="NF-X1-zinc-finger"/>
    <property type="match status" value="6"/>
</dbReference>
<feature type="compositionally biased region" description="Polar residues" evidence="11">
    <location>
        <begin position="87"/>
        <end position="101"/>
    </location>
</feature>
<dbReference type="OrthoDB" id="6512771at2759"/>
<keyword evidence="3" id="KW-0479">Metal-binding</keyword>
<dbReference type="Pfam" id="PF01422">
    <property type="entry name" value="zf-NF-X1"/>
    <property type="match status" value="7"/>
</dbReference>
<dbReference type="CDD" id="cd16696">
    <property type="entry name" value="RING-CH-C4HC3_NFX1"/>
    <property type="match status" value="1"/>
</dbReference>
<dbReference type="GO" id="GO:0008270">
    <property type="term" value="F:zinc ion binding"/>
    <property type="evidence" value="ECO:0007669"/>
    <property type="project" value="UniProtKB-KW"/>
</dbReference>
<protein>
    <submittedName>
        <fullName evidence="16">Protein shuttle craft</fullName>
    </submittedName>
</protein>
<evidence type="ECO:0000256" key="2">
    <source>
        <dbReference type="ARBA" id="ARBA00007269"/>
    </source>
</evidence>
<feature type="compositionally biased region" description="Polar residues" evidence="11">
    <location>
        <begin position="343"/>
        <end position="363"/>
    </location>
</feature>
<gene>
    <name evidence="16" type="primary">LOC113211688</name>
</gene>
<dbReference type="Proteomes" id="UP000504606">
    <property type="component" value="Unplaced"/>
</dbReference>
<dbReference type="KEGG" id="foc:113211688"/>
<sequence length="1215" mass="136987">MASGSNNFMRNNEGASSFSDLAANSSLTATATEFVPNSANKSKFFKKSKNPRSFAQGYRSHPRENVGEQSYSSSGFSEQTLDRHSTSGKYQNRYGNVSGSEGNDFPAGNIPVRSNDVSNGGSSSKTSSKSSSATKYFNGYRGYNKSRKDSPGQASANNFSEGGEFEEAVGGKSLKPYYNKDNGPGYVKPRDRNGNRDQVADQHSDQPPYGDRSKFRESRDQVPMRSQKRDEPNRGKDRSRFWERNNHADRETGDDSRSFDRYSSHHSERGQDHYQDRYYSNRPNRRYSDRNQERQSDDRNRNHSYEQDLRSQGYSSRGRFQYDFMKEDQNRQRNNVHSKGRNLTHNFNTQETFNYDNSKQFSNESSYMEREVSSSSRRENDFSSYSRQNTQRKFSYRDGDDVSQRERLTEQLTRGVLECLVCCDRVRQHDAVWSCSNCFHVLHLRCVTKWAKSSKAETGWRCPACQNVTETLPSQYRCFCNKVVDPSWNRHDTPHTCGEVCGKSREGQRPQCVHKCTLLCHPGPCPPCVAQVTRNCGCGKTSQTVKCALEKPLLCEAICNKILNCGVHYCEKSCHAGACEPCELKIEQVCFCKKQRREVDCIPENQGVLEFSCNGICEQFLACGNHKCDDVCHEGECKPCQFTPDLITHCPCGKTELSSKPDDLRRNCLDPIPTCGKICSRRLSCGQPSNPHTCKSSCHSDGCPPCLLTTMVRCRCGHMDRELPCDQLTSKADDARCEKKCTKKRSCAKHKCNQQCCIEIDHPCPLPCNHTLSCGLHRCEQLCHRGHCQPCWRTSFEELFCECGVEVLYPPVPCGTKPPPCSRPCSRQHDCEHPALHPCHSDTHCPPCTVLTQKYCYGNHELRKSIPCHQKEFSCGLPCNKELPCGRHKCIQLCHKEECLRLGAVCTQPCISPRPTCQHPCSAPCHEGSCPDVPCKETVRVTCECGHRSAMRPCSENTKEYQRIATSLLASKMADVQLGHSIDIGDIMGNASTKKLYLKSLECNDECKAIERNRRMAIGLQIRNPDISQKLTPRYSDFMRGMAKKDPLFCQNAHEKLTELVKLAKESKQKSRSYSFEVMNREKRQFLHEYCEHFGCESVAYDQEPKRNVVATAQKAKAWLPSVGLLELVQREAGQRKVPGPMLNSVKKPINRNMDTLSSKWATKPTTDGSSSSNVPQTLVSTGAAYKTATYPSSHGDESASGSSSGVSFIDHFNS</sequence>
<comment type="subcellular location">
    <subcellularLocation>
        <location evidence="1">Nucleus</location>
    </subcellularLocation>
</comment>
<feature type="region of interest" description="Disordered" evidence="11">
    <location>
        <begin position="1156"/>
        <end position="1177"/>
    </location>
</feature>
<dbReference type="SMART" id="SM00438">
    <property type="entry name" value="ZnF_NFX"/>
    <property type="match status" value="9"/>
</dbReference>
<keyword evidence="7" id="KW-0805">Transcription regulation</keyword>
<feature type="compositionally biased region" description="Basic and acidic residues" evidence="11">
    <location>
        <begin position="367"/>
        <end position="381"/>
    </location>
</feature>
<keyword evidence="8" id="KW-0804">Transcription</keyword>
<feature type="compositionally biased region" description="Basic and acidic residues" evidence="11">
    <location>
        <begin position="286"/>
        <end position="309"/>
    </location>
</feature>
<evidence type="ECO:0000256" key="3">
    <source>
        <dbReference type="ARBA" id="ARBA00022723"/>
    </source>
</evidence>
<evidence type="ECO:0000256" key="8">
    <source>
        <dbReference type="ARBA" id="ARBA00023163"/>
    </source>
</evidence>
<dbReference type="PANTHER" id="PTHR12360">
    <property type="entry name" value="NUCLEAR TRANSCRIPTION FACTOR, X-BOX BINDING 1 NFX1"/>
    <property type="match status" value="1"/>
</dbReference>
<evidence type="ECO:0000256" key="5">
    <source>
        <dbReference type="ARBA" id="ARBA00022771"/>
    </source>
</evidence>
<feature type="domain" description="PHD-type" evidence="12">
    <location>
        <begin position="416"/>
        <end position="468"/>
    </location>
</feature>
<dbReference type="PROSITE" id="PS51061">
    <property type="entry name" value="R3H"/>
    <property type="match status" value="1"/>
</dbReference>
<dbReference type="InterPro" id="IPR036867">
    <property type="entry name" value="R3H_dom_sf"/>
</dbReference>
<dbReference type="InterPro" id="IPR019787">
    <property type="entry name" value="Znf_PHD-finger"/>
</dbReference>
<dbReference type="PROSITE" id="PS50016">
    <property type="entry name" value="ZF_PHD_2"/>
    <property type="match status" value="1"/>
</dbReference>
<dbReference type="GO" id="GO:0000981">
    <property type="term" value="F:DNA-binding transcription factor activity, RNA polymerase II-specific"/>
    <property type="evidence" value="ECO:0007669"/>
    <property type="project" value="TreeGrafter"/>
</dbReference>
<evidence type="ECO:0000256" key="10">
    <source>
        <dbReference type="PROSITE-ProRule" id="PRU00175"/>
    </source>
</evidence>
<name>A0A6J1SXG4_FRAOC</name>
<feature type="region of interest" description="Disordered" evidence="11">
    <location>
        <begin position="38"/>
        <end position="400"/>
    </location>
</feature>
<dbReference type="SUPFAM" id="SSF82708">
    <property type="entry name" value="R3H domain"/>
    <property type="match status" value="1"/>
</dbReference>
<dbReference type="InterPro" id="IPR001841">
    <property type="entry name" value="Znf_RING"/>
</dbReference>
<keyword evidence="5 10" id="KW-0863">Zinc-finger</keyword>
<comment type="similarity">
    <text evidence="2">Belongs to the NFX1 family.</text>
</comment>
<feature type="compositionally biased region" description="Basic and acidic residues" evidence="11">
    <location>
        <begin position="188"/>
        <end position="204"/>
    </location>
</feature>
<dbReference type="SUPFAM" id="SSF57850">
    <property type="entry name" value="RING/U-box"/>
    <property type="match status" value="1"/>
</dbReference>
<dbReference type="InterPro" id="IPR001374">
    <property type="entry name" value="R3H_dom"/>
</dbReference>
<keyword evidence="9" id="KW-0539">Nucleus</keyword>
<accession>A0A6J1SXG4</accession>
<dbReference type="SMART" id="SM00393">
    <property type="entry name" value="R3H"/>
    <property type="match status" value="1"/>
</dbReference>
<dbReference type="GeneID" id="113211688"/>
<evidence type="ECO:0000259" key="12">
    <source>
        <dbReference type="PROSITE" id="PS50016"/>
    </source>
</evidence>
<evidence type="ECO:0000256" key="7">
    <source>
        <dbReference type="ARBA" id="ARBA00023015"/>
    </source>
</evidence>
<keyword evidence="15" id="KW-1185">Reference proteome</keyword>
<evidence type="ECO:0000259" key="13">
    <source>
        <dbReference type="PROSITE" id="PS50089"/>
    </source>
</evidence>
<dbReference type="InterPro" id="IPR000967">
    <property type="entry name" value="Znf_NFX1"/>
</dbReference>
<dbReference type="CDD" id="cd02643">
    <property type="entry name" value="R3H_NF-X1"/>
    <property type="match status" value="1"/>
</dbReference>
<feature type="compositionally biased region" description="Low complexity" evidence="11">
    <location>
        <begin position="122"/>
        <end position="135"/>
    </location>
</feature>
<dbReference type="AlphaFoldDB" id="A0A6J1SXG4"/>
<evidence type="ECO:0000256" key="6">
    <source>
        <dbReference type="ARBA" id="ARBA00022833"/>
    </source>
</evidence>
<reference evidence="16" key="1">
    <citation type="submission" date="2025-08" db="UniProtKB">
        <authorList>
            <consortium name="RefSeq"/>
        </authorList>
    </citation>
    <scope>IDENTIFICATION</scope>
    <source>
        <tissue evidence="16">Whole organism</tissue>
    </source>
</reference>
<keyword evidence="4" id="KW-0677">Repeat</keyword>
<proteinExistence type="inferred from homology"/>
<feature type="compositionally biased region" description="Basic and acidic residues" evidence="11">
    <location>
        <begin position="211"/>
        <end position="276"/>
    </location>
</feature>
<organism evidence="15 16">
    <name type="scientific">Frankliniella occidentalis</name>
    <name type="common">Western flower thrips</name>
    <name type="synonym">Euthrips occidentalis</name>
    <dbReference type="NCBI Taxonomy" id="133901"/>
    <lineage>
        <taxon>Eukaryota</taxon>
        <taxon>Metazoa</taxon>
        <taxon>Ecdysozoa</taxon>
        <taxon>Arthropoda</taxon>
        <taxon>Hexapoda</taxon>
        <taxon>Insecta</taxon>
        <taxon>Pterygota</taxon>
        <taxon>Neoptera</taxon>
        <taxon>Paraneoptera</taxon>
        <taxon>Thysanoptera</taxon>
        <taxon>Terebrantia</taxon>
        <taxon>Thripoidea</taxon>
        <taxon>Thripidae</taxon>
        <taxon>Frankliniella</taxon>
    </lineage>
</organism>
<dbReference type="GO" id="GO:0000977">
    <property type="term" value="F:RNA polymerase II transcription regulatory region sequence-specific DNA binding"/>
    <property type="evidence" value="ECO:0007669"/>
    <property type="project" value="TreeGrafter"/>
</dbReference>
<dbReference type="InterPro" id="IPR034076">
    <property type="entry name" value="R3H_NF-X1"/>
</dbReference>